<keyword evidence="7 11" id="KW-1133">Transmembrane helix</keyword>
<dbReference type="Proteomes" id="UP000197424">
    <property type="component" value="Chromosome"/>
</dbReference>
<dbReference type="AlphaFoldDB" id="A0A248LN89"/>
<evidence type="ECO:0000313" key="14">
    <source>
        <dbReference type="Proteomes" id="UP000197424"/>
    </source>
</evidence>
<comment type="subcellular location">
    <subcellularLocation>
        <location evidence="1">Cell membrane</location>
        <topology evidence="1">Single-pass membrane protein</topology>
    </subcellularLocation>
    <subcellularLocation>
        <location evidence="10">Cell membrane</location>
        <topology evidence="10">Single-pass type II membrane protein</topology>
    </subcellularLocation>
</comment>
<name>A0A248LN89_9NEIS</name>
<dbReference type="RefSeq" id="WP_012698615.1">
    <property type="nucleotide sequence ID" value="NZ_JAJAWQ010000011.1"/>
</dbReference>
<evidence type="ECO:0000256" key="4">
    <source>
        <dbReference type="ARBA" id="ARBA00022519"/>
    </source>
</evidence>
<dbReference type="Gene3D" id="3.30.420.270">
    <property type="match status" value="1"/>
</dbReference>
<keyword evidence="6 10" id="KW-0812">Transmembrane</keyword>
<dbReference type="GeneID" id="75108355"/>
<keyword evidence="3" id="KW-1003">Cell membrane</keyword>
<sequence>MLNRRPRRSMSQINVVPYIDVMLVLLVIFMVTAPMFAPGVVNLPSVGRAAQVETEPLQVTIGKDGEYGLADKGKTTSYGEVPALVAAIQSDLAGDAQRPVVISADKTVAYEKVMDVMSALQKARVERVGLLVKSEQ</sequence>
<dbReference type="GO" id="GO:0005886">
    <property type="term" value="C:plasma membrane"/>
    <property type="evidence" value="ECO:0007669"/>
    <property type="project" value="UniProtKB-SubCell"/>
</dbReference>
<keyword evidence="10" id="KW-0813">Transport</keyword>
<dbReference type="GO" id="GO:0051301">
    <property type="term" value="P:cell division"/>
    <property type="evidence" value="ECO:0007669"/>
    <property type="project" value="UniProtKB-KW"/>
</dbReference>
<evidence type="ECO:0000256" key="5">
    <source>
        <dbReference type="ARBA" id="ARBA00022618"/>
    </source>
</evidence>
<evidence type="ECO:0000256" key="11">
    <source>
        <dbReference type="SAM" id="Phobius"/>
    </source>
</evidence>
<dbReference type="InterPro" id="IPR003400">
    <property type="entry name" value="ExbD"/>
</dbReference>
<reference evidence="13 15" key="4">
    <citation type="submission" date="2021-10" db="EMBL/GenBank/DDBJ databases">
        <title>Whole-genome sequencing analysis of Laribacter hongkongensis: virulence gene profiles, carbohydrate-active enzyme prediction, and antimicrobial resistance characterization.</title>
        <authorList>
            <person name="Yuan P."/>
            <person name="Zhan Y."/>
            <person name="Chen D."/>
        </authorList>
    </citation>
    <scope>NUCLEOTIDE SEQUENCE [LARGE SCALE GENOMIC DNA]</scope>
    <source>
        <strain evidence="13 15">W67</strain>
    </source>
</reference>
<keyword evidence="4" id="KW-0997">Cell inner membrane</keyword>
<evidence type="ECO:0000313" key="15">
    <source>
        <dbReference type="Proteomes" id="UP001200247"/>
    </source>
</evidence>
<dbReference type="EMBL" id="CP022115">
    <property type="protein sequence ID" value="ASJ26188.1"/>
    <property type="molecule type" value="Genomic_DNA"/>
</dbReference>
<feature type="transmembrane region" description="Helical" evidence="11">
    <location>
        <begin position="21"/>
        <end position="41"/>
    </location>
</feature>
<gene>
    <name evidence="12" type="primary">tolR</name>
    <name evidence="13" type="ORF">LH440_03550</name>
    <name evidence="12" type="ORF">LHGZ1_3357</name>
</gene>
<dbReference type="OrthoDB" id="9798629at2"/>
<evidence type="ECO:0000313" key="12">
    <source>
        <dbReference type="EMBL" id="ASJ26188.1"/>
    </source>
</evidence>
<evidence type="ECO:0000256" key="2">
    <source>
        <dbReference type="ARBA" id="ARBA00005811"/>
    </source>
</evidence>
<dbReference type="Pfam" id="PF02472">
    <property type="entry name" value="ExbD"/>
    <property type="match status" value="1"/>
</dbReference>
<dbReference type="PANTHER" id="PTHR30558:SF7">
    <property type="entry name" value="TOL-PAL SYSTEM PROTEIN TOLR"/>
    <property type="match status" value="1"/>
</dbReference>
<dbReference type="GO" id="GO:0022857">
    <property type="term" value="F:transmembrane transporter activity"/>
    <property type="evidence" value="ECO:0007669"/>
    <property type="project" value="InterPro"/>
</dbReference>
<reference evidence="12" key="3">
    <citation type="submission" date="2017-06" db="EMBL/GenBank/DDBJ databases">
        <authorList>
            <person name="Kim H.J."/>
            <person name="Triplett B.A."/>
        </authorList>
    </citation>
    <scope>NUCLEOTIDE SEQUENCE</scope>
    <source>
        <strain evidence="12">HLGZ1</strain>
    </source>
</reference>
<evidence type="ECO:0000256" key="9">
    <source>
        <dbReference type="ARBA" id="ARBA00023306"/>
    </source>
</evidence>
<keyword evidence="9" id="KW-0131">Cell cycle</keyword>
<accession>A0A248LN89</accession>
<evidence type="ECO:0000256" key="8">
    <source>
        <dbReference type="ARBA" id="ARBA00023136"/>
    </source>
</evidence>
<evidence type="ECO:0000256" key="3">
    <source>
        <dbReference type="ARBA" id="ARBA00022475"/>
    </source>
</evidence>
<evidence type="ECO:0000256" key="10">
    <source>
        <dbReference type="RuleBase" id="RU003879"/>
    </source>
</evidence>
<keyword evidence="5" id="KW-0132">Cell division</keyword>
<evidence type="ECO:0000256" key="7">
    <source>
        <dbReference type="ARBA" id="ARBA00022989"/>
    </source>
</evidence>
<reference evidence="14" key="2">
    <citation type="submission" date="2017-06" db="EMBL/GenBank/DDBJ databases">
        <title>Whole genome sequence of Laribacter hongkongensis LHGZ1.</title>
        <authorList>
            <person name="Chen D."/>
            <person name="Wu H."/>
            <person name="Chen J."/>
        </authorList>
    </citation>
    <scope>NUCLEOTIDE SEQUENCE [LARGE SCALE GENOMIC DNA]</scope>
    <source>
        <strain evidence="14">LHGZ1</strain>
    </source>
</reference>
<proteinExistence type="inferred from homology"/>
<keyword evidence="10" id="KW-0653">Protein transport</keyword>
<dbReference type="PANTHER" id="PTHR30558">
    <property type="entry name" value="EXBD MEMBRANE COMPONENT OF PMF-DRIVEN MACROMOLECULE IMPORT SYSTEM"/>
    <property type="match status" value="1"/>
</dbReference>
<dbReference type="InterPro" id="IPR014168">
    <property type="entry name" value="Tol-Pal_TolR"/>
</dbReference>
<comment type="similarity">
    <text evidence="2 10">Belongs to the ExbD/TolR family.</text>
</comment>
<keyword evidence="8 11" id="KW-0472">Membrane</keyword>
<protein>
    <submittedName>
        <fullName evidence="12">Protein TolR</fullName>
    </submittedName>
</protein>
<evidence type="ECO:0000256" key="6">
    <source>
        <dbReference type="ARBA" id="ARBA00022692"/>
    </source>
</evidence>
<dbReference type="NCBIfam" id="TIGR02801">
    <property type="entry name" value="tolR"/>
    <property type="match status" value="1"/>
</dbReference>
<reference evidence="12" key="1">
    <citation type="journal article" date="2017" name="J. Antimicrob. Chemother.">
        <title>Emergence and genomic analysis of MDR Laribacter hongkongensis strain HLGZ1 from Guangzhou, China.</title>
        <authorList>
            <person name="Wu H.K."/>
            <person name="Chen J.H."/>
            <person name="Yang L."/>
            <person name="Li A.R."/>
            <person name="Su D.H."/>
            <person name="Lin Y.P."/>
            <person name="Chen D.Q."/>
        </authorList>
    </citation>
    <scope>NUCLEOTIDE SEQUENCE</scope>
    <source>
        <strain evidence="12">HLGZ1</strain>
    </source>
</reference>
<dbReference type="GO" id="GO:0015031">
    <property type="term" value="P:protein transport"/>
    <property type="evidence" value="ECO:0007669"/>
    <property type="project" value="UniProtKB-KW"/>
</dbReference>
<organism evidence="12 14">
    <name type="scientific">Laribacter hongkongensis</name>
    <dbReference type="NCBI Taxonomy" id="168471"/>
    <lineage>
        <taxon>Bacteria</taxon>
        <taxon>Pseudomonadati</taxon>
        <taxon>Pseudomonadota</taxon>
        <taxon>Betaproteobacteria</taxon>
        <taxon>Neisseriales</taxon>
        <taxon>Aquaspirillaceae</taxon>
        <taxon>Laribacter</taxon>
    </lineage>
</organism>
<dbReference type="Proteomes" id="UP001200247">
    <property type="component" value="Unassembled WGS sequence"/>
</dbReference>
<dbReference type="OMA" id="RAMSDIN"/>
<dbReference type="EMBL" id="JAJAXM010000004">
    <property type="protein sequence ID" value="MCG9024993.1"/>
    <property type="molecule type" value="Genomic_DNA"/>
</dbReference>
<evidence type="ECO:0000313" key="13">
    <source>
        <dbReference type="EMBL" id="MCG9024993.1"/>
    </source>
</evidence>
<evidence type="ECO:0000256" key="1">
    <source>
        <dbReference type="ARBA" id="ARBA00004162"/>
    </source>
</evidence>